<name>A0A7D5GIE3_9EURY</name>
<keyword evidence="2" id="KW-1185">Reference proteome</keyword>
<organism evidence="1 2">
    <name type="scientific">Natrinema halophilum</name>
    <dbReference type="NCBI Taxonomy" id="1699371"/>
    <lineage>
        <taxon>Archaea</taxon>
        <taxon>Methanobacteriati</taxon>
        <taxon>Methanobacteriota</taxon>
        <taxon>Stenosarchaea group</taxon>
        <taxon>Halobacteria</taxon>
        <taxon>Halobacteriales</taxon>
        <taxon>Natrialbaceae</taxon>
        <taxon>Natrinema</taxon>
    </lineage>
</organism>
<protein>
    <submittedName>
        <fullName evidence="1">Uncharacterized protein</fullName>
    </submittedName>
</protein>
<evidence type="ECO:0000313" key="2">
    <source>
        <dbReference type="Proteomes" id="UP000509241"/>
    </source>
</evidence>
<dbReference type="Proteomes" id="UP000509241">
    <property type="component" value="Chromosome"/>
</dbReference>
<gene>
    <name evidence="1" type="ORF">HYG82_13690</name>
</gene>
<dbReference type="AlphaFoldDB" id="A0A7D5GIE3"/>
<accession>A0A7D5GIE3</accession>
<sequence length="42" mass="4641">MSLSLETFLYVVRNSVRLFAGSEFGYVVYLSSHGGKFAPIPT</sequence>
<evidence type="ECO:0000313" key="1">
    <source>
        <dbReference type="EMBL" id="QLG49834.1"/>
    </source>
</evidence>
<proteinExistence type="predicted"/>
<dbReference type="EMBL" id="CP058601">
    <property type="protein sequence ID" value="QLG49834.1"/>
    <property type="molecule type" value="Genomic_DNA"/>
</dbReference>
<reference evidence="1 2" key="1">
    <citation type="submission" date="2020-07" db="EMBL/GenBank/DDBJ databases">
        <authorList>
            <person name="Cui H."/>
        </authorList>
    </citation>
    <scope>NUCLEOTIDE SEQUENCE [LARGE SCALE GENOMIC DNA]</scope>
    <source>
        <strain evidence="1 2">YPL8</strain>
    </source>
</reference>